<reference evidence="2 3" key="1">
    <citation type="submission" date="2021-06" db="EMBL/GenBank/DDBJ databases">
        <authorList>
            <person name="Palmer J.M."/>
        </authorList>
    </citation>
    <scope>NUCLEOTIDE SEQUENCE [LARGE SCALE GENOMIC DNA]</scope>
    <source>
        <strain evidence="2 3">GA_2019</strain>
        <tissue evidence="2">Muscle</tissue>
    </source>
</reference>
<evidence type="ECO:0000256" key="1">
    <source>
        <dbReference type="SAM" id="MobiDB-lite"/>
    </source>
</evidence>
<evidence type="ECO:0000313" key="3">
    <source>
        <dbReference type="Proteomes" id="UP001476798"/>
    </source>
</evidence>
<feature type="compositionally biased region" description="Basic and acidic residues" evidence="1">
    <location>
        <begin position="9"/>
        <end position="19"/>
    </location>
</feature>
<sequence>MQVSYPRKARGDMKTHLDRPLVVNPQDNRNNNTNKTQPGTESAGRLAAFLPIIVKVQMAMVRQGGADSTAGQPRRGTRAEDINVGQQREMERKVRKRVDRRQDDIGIATRKDAEDIVSEKHHSTCPSLSTTRPIQQYNEDLDNFRNNSKLASAHEHPYDLPPNHPDHPDHLNNLLNCHDADTHTLLHSMDSLILTSMAKPDYTTIDMPPVYPYPSTNAILQGNHHEHVARCRRV</sequence>
<dbReference type="Proteomes" id="UP001476798">
    <property type="component" value="Unassembled WGS sequence"/>
</dbReference>
<accession>A0ABV0PIN7</accession>
<keyword evidence="3" id="KW-1185">Reference proteome</keyword>
<protein>
    <submittedName>
        <fullName evidence="2">Uncharacterized protein</fullName>
    </submittedName>
</protein>
<organism evidence="2 3">
    <name type="scientific">Goodea atripinnis</name>
    <dbReference type="NCBI Taxonomy" id="208336"/>
    <lineage>
        <taxon>Eukaryota</taxon>
        <taxon>Metazoa</taxon>
        <taxon>Chordata</taxon>
        <taxon>Craniata</taxon>
        <taxon>Vertebrata</taxon>
        <taxon>Euteleostomi</taxon>
        <taxon>Actinopterygii</taxon>
        <taxon>Neopterygii</taxon>
        <taxon>Teleostei</taxon>
        <taxon>Neoteleostei</taxon>
        <taxon>Acanthomorphata</taxon>
        <taxon>Ovalentaria</taxon>
        <taxon>Atherinomorphae</taxon>
        <taxon>Cyprinodontiformes</taxon>
        <taxon>Goodeidae</taxon>
        <taxon>Goodea</taxon>
    </lineage>
</organism>
<name>A0ABV0PIN7_9TELE</name>
<feature type="compositionally biased region" description="Polar residues" evidence="1">
    <location>
        <begin position="25"/>
        <end position="40"/>
    </location>
</feature>
<feature type="region of interest" description="Disordered" evidence="1">
    <location>
        <begin position="1"/>
        <end position="43"/>
    </location>
</feature>
<feature type="region of interest" description="Disordered" evidence="1">
    <location>
        <begin position="64"/>
        <end position="98"/>
    </location>
</feature>
<dbReference type="EMBL" id="JAHRIO010075109">
    <property type="protein sequence ID" value="MEQ2183276.1"/>
    <property type="molecule type" value="Genomic_DNA"/>
</dbReference>
<proteinExistence type="predicted"/>
<comment type="caution">
    <text evidence="2">The sequence shown here is derived from an EMBL/GenBank/DDBJ whole genome shotgun (WGS) entry which is preliminary data.</text>
</comment>
<evidence type="ECO:0000313" key="2">
    <source>
        <dbReference type="EMBL" id="MEQ2183276.1"/>
    </source>
</evidence>
<gene>
    <name evidence="2" type="ORF">GOODEAATRI_031088</name>
</gene>